<keyword evidence="8" id="KW-1185">Reference proteome</keyword>
<accession>A0A7M5V8R1</accession>
<evidence type="ECO:0000256" key="1">
    <source>
        <dbReference type="ARBA" id="ARBA00004604"/>
    </source>
</evidence>
<dbReference type="Pfam" id="PF05291">
    <property type="entry name" value="Bystin"/>
    <property type="match status" value="1"/>
</dbReference>
<feature type="region of interest" description="Disordered" evidence="6">
    <location>
        <begin position="1"/>
        <end position="114"/>
    </location>
</feature>
<evidence type="ECO:0000256" key="5">
    <source>
        <dbReference type="ARBA" id="ARBA00074032"/>
    </source>
</evidence>
<dbReference type="GO" id="GO:0030688">
    <property type="term" value="C:preribosome, small subunit precursor"/>
    <property type="evidence" value="ECO:0007669"/>
    <property type="project" value="TreeGrafter"/>
</dbReference>
<dbReference type="GO" id="GO:0030515">
    <property type="term" value="F:snoRNA binding"/>
    <property type="evidence" value="ECO:0007669"/>
    <property type="project" value="TreeGrafter"/>
</dbReference>
<reference evidence="7" key="1">
    <citation type="submission" date="2021-01" db="UniProtKB">
        <authorList>
            <consortium name="EnsemblMetazoa"/>
        </authorList>
    </citation>
    <scope>IDENTIFICATION</scope>
</reference>
<dbReference type="Gene3D" id="1.25.40.480">
    <property type="match status" value="1"/>
</dbReference>
<feature type="compositionally biased region" description="Basic and acidic residues" evidence="6">
    <location>
        <begin position="413"/>
        <end position="425"/>
    </location>
</feature>
<comment type="similarity">
    <text evidence="2">Belongs to the bystin family.</text>
</comment>
<keyword evidence="4" id="KW-0539">Nucleus</keyword>
<protein>
    <recommendedName>
        <fullName evidence="5">Bystin</fullName>
    </recommendedName>
</protein>
<dbReference type="FunFam" id="1.25.40.480:FF:000001">
    <property type="entry name" value="Bystin (51.6 kD)-like"/>
    <property type="match status" value="1"/>
</dbReference>
<dbReference type="InterPro" id="IPR007955">
    <property type="entry name" value="Bystin"/>
</dbReference>
<evidence type="ECO:0000256" key="4">
    <source>
        <dbReference type="ARBA" id="ARBA00023242"/>
    </source>
</evidence>
<proteinExistence type="inferred from homology"/>
<evidence type="ECO:0000256" key="2">
    <source>
        <dbReference type="ARBA" id="ARBA00007114"/>
    </source>
</evidence>
<evidence type="ECO:0000256" key="3">
    <source>
        <dbReference type="ARBA" id="ARBA00022517"/>
    </source>
</evidence>
<evidence type="ECO:0000256" key="6">
    <source>
        <dbReference type="SAM" id="MobiDB-lite"/>
    </source>
</evidence>
<dbReference type="RefSeq" id="XP_066922960.1">
    <property type="nucleotide sequence ID" value="XM_067066859.1"/>
</dbReference>
<dbReference type="EnsemblMetazoa" id="CLYHEMT004370.1">
    <property type="protein sequence ID" value="CLYHEMP004370.1"/>
    <property type="gene ID" value="CLYHEMG004370"/>
</dbReference>
<evidence type="ECO:0000313" key="7">
    <source>
        <dbReference type="EnsemblMetazoa" id="CLYHEMP004370.1"/>
    </source>
</evidence>
<dbReference type="GO" id="GO:0006364">
    <property type="term" value="P:rRNA processing"/>
    <property type="evidence" value="ECO:0007669"/>
    <property type="project" value="TreeGrafter"/>
</dbReference>
<dbReference type="GO" id="GO:0005730">
    <property type="term" value="C:nucleolus"/>
    <property type="evidence" value="ECO:0007669"/>
    <property type="project" value="UniProtKB-SubCell"/>
</dbReference>
<name>A0A7M5V8R1_9CNID</name>
<comment type="subcellular location">
    <subcellularLocation>
        <location evidence="1">Nucleus</location>
        <location evidence="1">Nucleolus</location>
    </subcellularLocation>
</comment>
<sequence>MGKIKTEKRAARKGLSEELLNNSSEVKLKNRPGREKTHRKDDEDKFVDDKLSKKILEQARAQQDELEEEHGSSSKKTRKGYLSSEKSKGTKKKTSKHDDTDSEEDEEEEGDNFDAEQYYEHFEVDEGDEKAMASFMSEKPQDRRTLADIIMERINEKKTEIQSQVSEAPERPPLDEKIVSVFKSVGEVLSKYRSGKIPKPFKIIPSLANWEEVLYCTDPDTWTPAAMYQATRIFTSNLNAKMAQRFFNLVLLPRVRDDIAEYRRLNYHLYMSLKKSLFKPAAFFKGILIPLCESGTCTLREATIVASVLIKTSVPVLHSAATMLKIAEMQYNGANSIFLQALLEKKYALPFRVIDALVYHFLKFQSDQRDLPVLWYKSLLLFVQRYKEDIASEQKDALMELSRKHNHYKITPEIRRELTSSKSRDEEDPANAVGMNMDDD</sequence>
<keyword evidence="3" id="KW-0690">Ribosome biogenesis</keyword>
<dbReference type="PANTHER" id="PTHR12821">
    <property type="entry name" value="BYSTIN"/>
    <property type="match status" value="1"/>
</dbReference>
<evidence type="ECO:0000313" key="8">
    <source>
        <dbReference type="Proteomes" id="UP000594262"/>
    </source>
</evidence>
<organism evidence="7 8">
    <name type="scientific">Clytia hemisphaerica</name>
    <dbReference type="NCBI Taxonomy" id="252671"/>
    <lineage>
        <taxon>Eukaryota</taxon>
        <taxon>Metazoa</taxon>
        <taxon>Cnidaria</taxon>
        <taxon>Hydrozoa</taxon>
        <taxon>Hydroidolina</taxon>
        <taxon>Leptothecata</taxon>
        <taxon>Obeliida</taxon>
        <taxon>Clytiidae</taxon>
        <taxon>Clytia</taxon>
    </lineage>
</organism>
<feature type="compositionally biased region" description="Basic and acidic residues" evidence="6">
    <location>
        <begin position="26"/>
        <end position="57"/>
    </location>
</feature>
<feature type="region of interest" description="Disordered" evidence="6">
    <location>
        <begin position="413"/>
        <end position="440"/>
    </location>
</feature>
<dbReference type="GeneID" id="136810290"/>
<dbReference type="AlphaFoldDB" id="A0A7M5V8R1"/>
<dbReference type="Proteomes" id="UP000594262">
    <property type="component" value="Unplaced"/>
</dbReference>
<dbReference type="OrthoDB" id="2192561at2759"/>
<dbReference type="PANTHER" id="PTHR12821:SF0">
    <property type="entry name" value="BYSTIN"/>
    <property type="match status" value="1"/>
</dbReference>
<dbReference type="GO" id="GO:0005737">
    <property type="term" value="C:cytoplasm"/>
    <property type="evidence" value="ECO:0007669"/>
    <property type="project" value="TreeGrafter"/>
</dbReference>
<feature type="compositionally biased region" description="Acidic residues" evidence="6">
    <location>
        <begin position="100"/>
        <end position="114"/>
    </location>
</feature>